<gene>
    <name evidence="1" type="ORF">J2750_000262</name>
</gene>
<comment type="caution">
    <text evidence="1">The sequence shown here is derived from an EMBL/GenBank/DDBJ whole genome shotgun (WGS) entry which is preliminary data.</text>
</comment>
<dbReference type="Proteomes" id="UP001185015">
    <property type="component" value="Unassembled WGS sequence"/>
</dbReference>
<sequence>MQIQESLSGLIIYEMRVDIRTHNCDESMPDDMNKVNLIADPTEEDCPDFTGICHSIKL</sequence>
<name>A0AA90TXM8_9EURY</name>
<dbReference type="AlphaFoldDB" id="A0AA90TXM8"/>
<accession>A0AA90TXM8</accession>
<organism evidence="1 2">
    <name type="scientific">Methanococcoides alaskense</name>
    <dbReference type="NCBI Taxonomy" id="325778"/>
    <lineage>
        <taxon>Archaea</taxon>
        <taxon>Methanobacteriati</taxon>
        <taxon>Methanobacteriota</taxon>
        <taxon>Stenosarchaea group</taxon>
        <taxon>Methanomicrobia</taxon>
        <taxon>Methanosarcinales</taxon>
        <taxon>Methanosarcinaceae</taxon>
        <taxon>Methanococcoides</taxon>
    </lineage>
</organism>
<evidence type="ECO:0000313" key="2">
    <source>
        <dbReference type="Proteomes" id="UP001185015"/>
    </source>
</evidence>
<proteinExistence type="predicted"/>
<evidence type="ECO:0000313" key="1">
    <source>
        <dbReference type="EMBL" id="MDR6221830.1"/>
    </source>
</evidence>
<reference evidence="1 2" key="1">
    <citation type="submission" date="2023-07" db="EMBL/GenBank/DDBJ databases">
        <title>Genomic Encyclopedia of Type Strains, Phase IV (KMG-IV): sequencing the most valuable type-strain genomes for metagenomic binning, comparative biology and taxonomic classification.</title>
        <authorList>
            <person name="Goeker M."/>
        </authorList>
    </citation>
    <scope>NUCLEOTIDE SEQUENCE [LARGE SCALE GENOMIC DNA]</scope>
    <source>
        <strain evidence="1 2">DSM 17273</strain>
    </source>
</reference>
<keyword evidence="2" id="KW-1185">Reference proteome</keyword>
<dbReference type="RefSeq" id="WP_309738993.1">
    <property type="nucleotide sequence ID" value="NZ_JAVDQI010000001.1"/>
</dbReference>
<protein>
    <submittedName>
        <fullName evidence="1">Uncharacterized protein</fullName>
    </submittedName>
</protein>
<dbReference type="EMBL" id="JAVDQI010000001">
    <property type="protein sequence ID" value="MDR6221830.1"/>
    <property type="molecule type" value="Genomic_DNA"/>
</dbReference>